<dbReference type="Pfam" id="PF00561">
    <property type="entry name" value="Abhydrolase_1"/>
    <property type="match status" value="1"/>
</dbReference>
<dbReference type="OrthoDB" id="3252468at2"/>
<evidence type="ECO:0000256" key="4">
    <source>
        <dbReference type="SAM" id="SignalP"/>
    </source>
</evidence>
<dbReference type="SUPFAM" id="SSF53474">
    <property type="entry name" value="alpha/beta-Hydrolases"/>
    <property type="match status" value="1"/>
</dbReference>
<dbReference type="PANTHER" id="PTHR43248">
    <property type="entry name" value="2-SUCCINYL-6-HYDROXY-2,4-CYCLOHEXADIENE-1-CARBOXYLATE SYNTHASE"/>
    <property type="match status" value="1"/>
</dbReference>
<protein>
    <submittedName>
        <fullName evidence="6">Alpha/beta hydrolase</fullName>
    </submittedName>
</protein>
<evidence type="ECO:0000259" key="5">
    <source>
        <dbReference type="Pfam" id="PF00561"/>
    </source>
</evidence>
<keyword evidence="7" id="KW-1185">Reference proteome</keyword>
<comment type="similarity">
    <text evidence="1">Belongs to the peptidase S33 family.</text>
</comment>
<dbReference type="InterPro" id="IPR029058">
    <property type="entry name" value="AB_hydrolase_fold"/>
</dbReference>
<proteinExistence type="inferred from homology"/>
<evidence type="ECO:0000256" key="3">
    <source>
        <dbReference type="ARBA" id="ARBA00022801"/>
    </source>
</evidence>
<feature type="signal peptide" evidence="4">
    <location>
        <begin position="1"/>
        <end position="26"/>
    </location>
</feature>
<evidence type="ECO:0000313" key="7">
    <source>
        <dbReference type="Proteomes" id="UP000316639"/>
    </source>
</evidence>
<dbReference type="Gene3D" id="3.40.50.1820">
    <property type="entry name" value="alpha/beta hydrolase"/>
    <property type="match status" value="1"/>
</dbReference>
<name>A0A563EQ51_9PSEU</name>
<dbReference type="EMBL" id="VOBR01000016">
    <property type="protein sequence ID" value="TWP49389.1"/>
    <property type="molecule type" value="Genomic_DNA"/>
</dbReference>
<evidence type="ECO:0000256" key="2">
    <source>
        <dbReference type="ARBA" id="ARBA00022729"/>
    </source>
</evidence>
<dbReference type="InterPro" id="IPR000073">
    <property type="entry name" value="AB_hydrolase_1"/>
</dbReference>
<reference evidence="6 7" key="1">
    <citation type="submission" date="2019-07" db="EMBL/GenBank/DDBJ databases">
        <title>Lentzea xizangensis sp. nov., isolated from Qinghai-Tibetan Plateau Soils.</title>
        <authorList>
            <person name="Huang J."/>
        </authorList>
    </citation>
    <scope>NUCLEOTIDE SEQUENCE [LARGE SCALE GENOMIC DNA]</scope>
    <source>
        <strain evidence="6 7">FXJ1.1311</strain>
    </source>
</reference>
<evidence type="ECO:0000256" key="1">
    <source>
        <dbReference type="ARBA" id="ARBA00010088"/>
    </source>
</evidence>
<dbReference type="RefSeq" id="WP_146355013.1">
    <property type="nucleotide sequence ID" value="NZ_VOBR01000016.1"/>
</dbReference>
<dbReference type="Proteomes" id="UP000316639">
    <property type="component" value="Unassembled WGS sequence"/>
</dbReference>
<dbReference type="InterPro" id="IPR051601">
    <property type="entry name" value="Serine_prot/Carboxylest_S33"/>
</dbReference>
<dbReference type="GO" id="GO:0016787">
    <property type="term" value="F:hydrolase activity"/>
    <property type="evidence" value="ECO:0007669"/>
    <property type="project" value="UniProtKB-KW"/>
</dbReference>
<keyword evidence="2 4" id="KW-0732">Signal</keyword>
<evidence type="ECO:0000313" key="6">
    <source>
        <dbReference type="EMBL" id="TWP49389.1"/>
    </source>
</evidence>
<accession>A0A563EQ51</accession>
<organism evidence="6 7">
    <name type="scientific">Lentzea tibetensis</name>
    <dbReference type="NCBI Taxonomy" id="2591470"/>
    <lineage>
        <taxon>Bacteria</taxon>
        <taxon>Bacillati</taxon>
        <taxon>Actinomycetota</taxon>
        <taxon>Actinomycetes</taxon>
        <taxon>Pseudonocardiales</taxon>
        <taxon>Pseudonocardiaceae</taxon>
        <taxon>Lentzea</taxon>
    </lineage>
</organism>
<comment type="caution">
    <text evidence="6">The sequence shown here is derived from an EMBL/GenBank/DDBJ whole genome shotgun (WGS) entry which is preliminary data.</text>
</comment>
<sequence>MTKRRSRITAAFFALVVLLSTSTSYAYEDGKAVAVGQRGMDRFYKQVLSWGPCQPFAVDERSRSAFKRGDVQCARLEVPLDYEKPEDRAVSVGVLRRVASEPQRRIGSLVVNPGGPGGSGMTYVAGMIDQQKNSAIGKRFDLVGFDPRGVGASEPRVQCLTDAERDEQRLRPKDVGADETEAQNKDYVKKCTERTGVDVLANVGTRDVVRDVDVLRAALGDQKLSYLGYSYGTRIGTLYAETFPKNVRAMVLDGAVAVKQDKVADAARQAQAFQDAFGRFAAWCAQRDCPIGTDPALAQNRLDILTGGLKDKPMAVRDRKLSHSDARTATLQAMYSDRLWETLLRGLQELKQSRGDTLLQLADQYLGRTNDGSYSRIQDAFIAIRCMDEPPVKDRAELEANRRRVLEILGNEDAVQTDERALGPCAFWPAPHSSEPHQPELQGQGLPQVLVVSTTGDPATPYQSGVDLAAALRARLLTYKGNQHTAFLHNIQCVDGIGTNYLVELRLPEADSTC</sequence>
<feature type="chain" id="PRO_5021801900" evidence="4">
    <location>
        <begin position="27"/>
        <end position="514"/>
    </location>
</feature>
<dbReference type="AlphaFoldDB" id="A0A563EQ51"/>
<dbReference type="PANTHER" id="PTHR43248:SF29">
    <property type="entry name" value="TRIPEPTIDYL AMINOPEPTIDASE"/>
    <property type="match status" value="1"/>
</dbReference>
<feature type="domain" description="AB hydrolase-1" evidence="5">
    <location>
        <begin position="109"/>
        <end position="488"/>
    </location>
</feature>
<keyword evidence="3 6" id="KW-0378">Hydrolase</keyword>
<gene>
    <name evidence="6" type="ORF">FKR81_25160</name>
</gene>